<dbReference type="Proteomes" id="UP000233440">
    <property type="component" value="Unassembled WGS sequence"/>
</dbReference>
<dbReference type="InterPro" id="IPR012454">
    <property type="entry name" value="DUF1659"/>
</dbReference>
<organism evidence="2 3">
    <name type="scientific">Heyndrickxia camelliae</name>
    <dbReference type="NCBI Taxonomy" id="1707093"/>
    <lineage>
        <taxon>Bacteria</taxon>
        <taxon>Bacillati</taxon>
        <taxon>Bacillota</taxon>
        <taxon>Bacilli</taxon>
        <taxon>Bacillales</taxon>
        <taxon>Bacillaceae</taxon>
        <taxon>Heyndrickxia</taxon>
    </lineage>
</organism>
<name>A0A2N3LGQ0_9BACI</name>
<dbReference type="RefSeq" id="WP_101355508.1">
    <property type="nucleotide sequence ID" value="NZ_PIQO01000015.1"/>
</dbReference>
<dbReference type="EMBL" id="PIQO01000015">
    <property type="protein sequence ID" value="PKR83810.1"/>
    <property type="molecule type" value="Genomic_DNA"/>
</dbReference>
<gene>
    <name evidence="2" type="ORF">CWO92_17560</name>
</gene>
<keyword evidence="3" id="KW-1185">Reference proteome</keyword>
<evidence type="ECO:0000313" key="2">
    <source>
        <dbReference type="EMBL" id="PKR83810.1"/>
    </source>
</evidence>
<protein>
    <recommendedName>
        <fullName evidence="1">DUF1659 domain-containing protein</fullName>
    </recommendedName>
</protein>
<sequence>MAETLLKESKLKLVFDNGVDGEGKQLFKSKTFSNIRLDSTPDELQSAAQAIASLSQKALYGVERNDSSDVQP</sequence>
<dbReference type="Pfam" id="PF07872">
    <property type="entry name" value="DUF1659"/>
    <property type="match status" value="1"/>
</dbReference>
<reference evidence="2 3" key="1">
    <citation type="submission" date="2017-11" db="EMBL/GenBank/DDBJ databases">
        <title>Bacillus camelliae sp. nov., isolated from pu'er tea.</title>
        <authorList>
            <person name="Niu L."/>
        </authorList>
    </citation>
    <scope>NUCLEOTIDE SEQUENCE [LARGE SCALE GENOMIC DNA]</scope>
    <source>
        <strain evidence="2 3">7578-1</strain>
    </source>
</reference>
<accession>A0A2N3LGQ0</accession>
<evidence type="ECO:0000313" key="3">
    <source>
        <dbReference type="Proteomes" id="UP000233440"/>
    </source>
</evidence>
<proteinExistence type="predicted"/>
<dbReference type="AlphaFoldDB" id="A0A2N3LGQ0"/>
<evidence type="ECO:0000259" key="1">
    <source>
        <dbReference type="Pfam" id="PF07872"/>
    </source>
</evidence>
<feature type="domain" description="DUF1659" evidence="1">
    <location>
        <begin position="3"/>
        <end position="70"/>
    </location>
</feature>
<comment type="caution">
    <text evidence="2">The sequence shown here is derived from an EMBL/GenBank/DDBJ whole genome shotgun (WGS) entry which is preliminary data.</text>
</comment>
<dbReference type="OrthoDB" id="48766at2"/>